<dbReference type="SUPFAM" id="SSF56519">
    <property type="entry name" value="Penicillin binding protein dimerisation domain"/>
    <property type="match status" value="1"/>
</dbReference>
<evidence type="ECO:0000256" key="3">
    <source>
        <dbReference type="ARBA" id="ARBA00022475"/>
    </source>
</evidence>
<dbReference type="eggNOG" id="COG0768">
    <property type="taxonomic scope" value="Bacteria"/>
</dbReference>
<feature type="domain" description="Penicillin-binding protein dimerisation" evidence="15">
    <location>
        <begin position="63"/>
        <end position="233"/>
    </location>
</feature>
<dbReference type="GO" id="GO:0009002">
    <property type="term" value="F:serine-type D-Ala-D-Ala carboxypeptidase activity"/>
    <property type="evidence" value="ECO:0007669"/>
    <property type="project" value="InterPro"/>
</dbReference>
<dbReference type="GO" id="GO:0008360">
    <property type="term" value="P:regulation of cell shape"/>
    <property type="evidence" value="ECO:0007669"/>
    <property type="project" value="UniProtKB-KW"/>
</dbReference>
<organism evidence="16 17">
    <name type="scientific">Tepidicaulis marinus</name>
    <dbReference type="NCBI Taxonomy" id="1333998"/>
    <lineage>
        <taxon>Bacteria</taxon>
        <taxon>Pseudomonadati</taxon>
        <taxon>Pseudomonadota</taxon>
        <taxon>Alphaproteobacteria</taxon>
        <taxon>Hyphomicrobiales</taxon>
        <taxon>Parvibaculaceae</taxon>
        <taxon>Tepidicaulis</taxon>
    </lineage>
</organism>
<evidence type="ECO:0000259" key="14">
    <source>
        <dbReference type="Pfam" id="PF00905"/>
    </source>
</evidence>
<dbReference type="EMBL" id="BBIO01000005">
    <property type="protein sequence ID" value="GAK44819.1"/>
    <property type="molecule type" value="Genomic_DNA"/>
</dbReference>
<dbReference type="GO" id="GO:0071555">
    <property type="term" value="P:cell wall organization"/>
    <property type="evidence" value="ECO:0007669"/>
    <property type="project" value="UniProtKB-KW"/>
</dbReference>
<keyword evidence="7" id="KW-0812">Transmembrane</keyword>
<evidence type="ECO:0000256" key="9">
    <source>
        <dbReference type="ARBA" id="ARBA00022960"/>
    </source>
</evidence>
<keyword evidence="5" id="KW-0121">Carboxypeptidase</keyword>
<reference evidence="16 17" key="1">
    <citation type="submission" date="2014-07" db="EMBL/GenBank/DDBJ databases">
        <title>Tepidicaulis marinum gen. nov., sp. nov., a novel marine bacterium denitrifying nitrate to nitrous oxide strictly under microaerobic conditions.</title>
        <authorList>
            <person name="Takeuchi M."/>
            <person name="Yamagishi T."/>
            <person name="Kamagata Y."/>
            <person name="Oshima K."/>
            <person name="Hattori M."/>
            <person name="Katayama T."/>
            <person name="Hanada S."/>
            <person name="Tamaki H."/>
            <person name="Marumo K."/>
            <person name="Maeda H."/>
            <person name="Nedachi M."/>
            <person name="Iwasaki W."/>
            <person name="Suwa Y."/>
            <person name="Sakata S."/>
        </authorList>
    </citation>
    <scope>NUCLEOTIDE SEQUENCE [LARGE SCALE GENOMIC DNA]</scope>
    <source>
        <strain evidence="16 17">MA2</strain>
    </source>
</reference>
<feature type="domain" description="Penicillin-binding protein transpeptidase" evidence="14">
    <location>
        <begin position="266"/>
        <end position="602"/>
    </location>
</feature>
<evidence type="ECO:0000256" key="7">
    <source>
        <dbReference type="ARBA" id="ARBA00022692"/>
    </source>
</evidence>
<dbReference type="FunFam" id="3.40.710.10:FF:000024">
    <property type="entry name" value="Penicillin-binding protein 2"/>
    <property type="match status" value="1"/>
</dbReference>
<dbReference type="InterPro" id="IPR005311">
    <property type="entry name" value="PBP_dimer"/>
</dbReference>
<evidence type="ECO:0000256" key="13">
    <source>
        <dbReference type="ARBA" id="ARBA00023316"/>
    </source>
</evidence>
<dbReference type="STRING" id="1333998.M2A_1318"/>
<dbReference type="Gene3D" id="3.90.1310.10">
    <property type="entry name" value="Penicillin-binding protein 2a (Domain 2)"/>
    <property type="match status" value="1"/>
</dbReference>
<accession>A0A081B9V1</accession>
<keyword evidence="3" id="KW-1003">Cell membrane</keyword>
<evidence type="ECO:0000256" key="2">
    <source>
        <dbReference type="ARBA" id="ARBA00004236"/>
    </source>
</evidence>
<keyword evidence="11" id="KW-1133">Transmembrane helix</keyword>
<evidence type="ECO:0000259" key="15">
    <source>
        <dbReference type="Pfam" id="PF03717"/>
    </source>
</evidence>
<dbReference type="RefSeq" id="WP_045444721.1">
    <property type="nucleotide sequence ID" value="NZ_BBIO01000005.1"/>
</dbReference>
<evidence type="ECO:0000256" key="8">
    <source>
        <dbReference type="ARBA" id="ARBA00022801"/>
    </source>
</evidence>
<keyword evidence="12" id="KW-0472">Membrane</keyword>
<dbReference type="InterPro" id="IPR001460">
    <property type="entry name" value="PCN-bd_Tpept"/>
</dbReference>
<name>A0A081B9V1_9HYPH</name>
<keyword evidence="9" id="KW-0133">Cell shape</keyword>
<dbReference type="Pfam" id="PF03717">
    <property type="entry name" value="PBP_dimer"/>
    <property type="match status" value="1"/>
</dbReference>
<evidence type="ECO:0000256" key="6">
    <source>
        <dbReference type="ARBA" id="ARBA00022670"/>
    </source>
</evidence>
<dbReference type="GO" id="GO:0005886">
    <property type="term" value="C:plasma membrane"/>
    <property type="evidence" value="ECO:0007669"/>
    <property type="project" value="UniProtKB-SubCell"/>
</dbReference>
<dbReference type="Pfam" id="PF00905">
    <property type="entry name" value="Transpeptidase"/>
    <property type="match status" value="1"/>
</dbReference>
<keyword evidence="13" id="KW-0961">Cell wall biogenesis/degradation</keyword>
<comment type="caution">
    <text evidence="16">The sequence shown here is derived from an EMBL/GenBank/DDBJ whole genome shotgun (WGS) entry which is preliminary data.</text>
</comment>
<evidence type="ECO:0000256" key="1">
    <source>
        <dbReference type="ARBA" id="ARBA00004167"/>
    </source>
</evidence>
<protein>
    <submittedName>
        <fullName evidence="16">Peptidoglycan glycosyltransferase</fullName>
    </submittedName>
</protein>
<dbReference type="GO" id="GO:0008658">
    <property type="term" value="F:penicillin binding"/>
    <property type="evidence" value="ECO:0007669"/>
    <property type="project" value="InterPro"/>
</dbReference>
<dbReference type="GO" id="GO:0016740">
    <property type="term" value="F:transferase activity"/>
    <property type="evidence" value="ECO:0007669"/>
    <property type="project" value="UniProtKB-KW"/>
</dbReference>
<evidence type="ECO:0000256" key="10">
    <source>
        <dbReference type="ARBA" id="ARBA00022984"/>
    </source>
</evidence>
<dbReference type="GO" id="GO:0071972">
    <property type="term" value="F:peptidoglycan L,D-transpeptidase activity"/>
    <property type="evidence" value="ECO:0007669"/>
    <property type="project" value="TreeGrafter"/>
</dbReference>
<dbReference type="Gene3D" id="3.40.710.10">
    <property type="entry name" value="DD-peptidase/beta-lactamase superfamily"/>
    <property type="match status" value="1"/>
</dbReference>
<keyword evidence="17" id="KW-1185">Reference proteome</keyword>
<keyword evidence="6" id="KW-0645">Protease</keyword>
<dbReference type="PANTHER" id="PTHR30627:SF2">
    <property type="entry name" value="PEPTIDOGLYCAN D,D-TRANSPEPTIDASE MRDA"/>
    <property type="match status" value="1"/>
</dbReference>
<comment type="subcellular location">
    <subcellularLocation>
        <location evidence="2">Cell membrane</location>
    </subcellularLocation>
    <subcellularLocation>
        <location evidence="1">Membrane</location>
        <topology evidence="1">Single-pass membrane protein</topology>
    </subcellularLocation>
</comment>
<dbReference type="NCBIfam" id="TIGR03423">
    <property type="entry name" value="pbp2_mrdA"/>
    <property type="match status" value="1"/>
</dbReference>
<dbReference type="GO" id="GO:0006508">
    <property type="term" value="P:proteolysis"/>
    <property type="evidence" value="ECO:0007669"/>
    <property type="project" value="UniProtKB-KW"/>
</dbReference>
<dbReference type="GO" id="GO:0009252">
    <property type="term" value="P:peptidoglycan biosynthetic process"/>
    <property type="evidence" value="ECO:0007669"/>
    <property type="project" value="UniProtKB-KW"/>
</dbReference>
<evidence type="ECO:0000313" key="17">
    <source>
        <dbReference type="Proteomes" id="UP000028702"/>
    </source>
</evidence>
<dbReference type="InterPro" id="IPR036138">
    <property type="entry name" value="PBP_dimer_sf"/>
</dbReference>
<evidence type="ECO:0000313" key="16">
    <source>
        <dbReference type="EMBL" id="GAK44819.1"/>
    </source>
</evidence>
<keyword evidence="8" id="KW-0378">Hydrolase</keyword>
<dbReference type="Proteomes" id="UP000028702">
    <property type="component" value="Unassembled WGS sequence"/>
</dbReference>
<dbReference type="PANTHER" id="PTHR30627">
    <property type="entry name" value="PEPTIDOGLYCAN D,D-TRANSPEPTIDASE"/>
    <property type="match status" value="1"/>
</dbReference>
<dbReference type="InterPro" id="IPR012338">
    <property type="entry name" value="Beta-lactam/transpept-like"/>
</dbReference>
<evidence type="ECO:0000256" key="4">
    <source>
        <dbReference type="ARBA" id="ARBA00022519"/>
    </source>
</evidence>
<evidence type="ECO:0000256" key="12">
    <source>
        <dbReference type="ARBA" id="ARBA00023136"/>
    </source>
</evidence>
<dbReference type="Gene3D" id="3.30.1390.30">
    <property type="entry name" value="Penicillin-binding protein 2a, domain 3"/>
    <property type="match status" value="1"/>
</dbReference>
<dbReference type="InterPro" id="IPR017790">
    <property type="entry name" value="Penicillin-binding_protein_2"/>
</dbReference>
<dbReference type="SUPFAM" id="SSF56601">
    <property type="entry name" value="beta-lactamase/transpeptidase-like"/>
    <property type="match status" value="1"/>
</dbReference>
<sequence length="624" mass="68868">MLMDGKDNVRYKTFSRRAALIGGLQFAAFTALASRMYYLQIIKSGEYTMLAEENRINKRLLAPLRGEIVDRFGEVLVSNRQNFRVMLVPEQTPHIEATLEKLSRIVPLPDRQRARIIKDARTSPSFLPILVAENLDWETFAEVNIHEPDLPGIVPDVGDTRHYPYGPDLAHVVGYVAAVSEKDLEGKDDPLLKLPGFRIGKSGIERELDQELRGRAGASHVEVNAYGRVIRELAKDPGVPGAQVSLTLDMEVQKLATERLRGESASVVVMDIYNGDVISIVSAPGFDPNDFNVGISQKKWDALLNDPYNPLLNKSIAGQYPPGSTFKPVVALAAYESGMIDPNQKVFCTGKYSLGSHDFHCWKKHGHGAMNMHDAIMHSCDVYFYEVAKRIGIDRIEAMARRFGLGDTLGFEVPGEKKGFVPSQGWKRATRGEPWHQGETLIAGIGQGFLLTTPLQLAVMTARLANGGKAVTPRIVRKVGNELAQNGPLPDLGFSQSGLALMRKAMDSVSNVPGGTAYRSRITEAGMELAGKTGTAQVRRISRAERESGVLKNEDLEWRQRDHALFIAFAPVDAPRYAISVVVEHGSSGSGTAAPIARDVMKKVLERHPQREIAMRRSNEWREG</sequence>
<dbReference type="AlphaFoldDB" id="A0A081B9V1"/>
<evidence type="ECO:0000256" key="5">
    <source>
        <dbReference type="ARBA" id="ARBA00022645"/>
    </source>
</evidence>
<keyword evidence="4" id="KW-0997">Cell inner membrane</keyword>
<keyword evidence="16" id="KW-0808">Transferase</keyword>
<gene>
    <name evidence="16" type="ORF">M2A_1318</name>
</gene>
<proteinExistence type="predicted"/>
<keyword evidence="10" id="KW-0573">Peptidoglycan synthesis</keyword>
<evidence type="ECO:0000256" key="11">
    <source>
        <dbReference type="ARBA" id="ARBA00022989"/>
    </source>
</evidence>
<dbReference type="InterPro" id="IPR050515">
    <property type="entry name" value="Beta-lactam/transpept"/>
</dbReference>